<dbReference type="AlphaFoldDB" id="A0A1I4BA74"/>
<dbReference type="GO" id="GO:0005886">
    <property type="term" value="C:plasma membrane"/>
    <property type="evidence" value="ECO:0007669"/>
    <property type="project" value="TreeGrafter"/>
</dbReference>
<dbReference type="RefSeq" id="WP_089864988.1">
    <property type="nucleotide sequence ID" value="NZ_FOTC01000001.1"/>
</dbReference>
<reference evidence="7" key="1">
    <citation type="submission" date="2016-10" db="EMBL/GenBank/DDBJ databases">
        <authorList>
            <person name="Varghese N."/>
            <person name="Submissions S."/>
        </authorList>
    </citation>
    <scope>NUCLEOTIDE SEQUENCE [LARGE SCALE GENOMIC DNA]</scope>
    <source>
        <strain evidence="7">CGMCC 1.7738</strain>
    </source>
</reference>
<dbReference type="InterPro" id="IPR017871">
    <property type="entry name" value="ABC_transporter-like_CS"/>
</dbReference>
<evidence type="ECO:0000256" key="1">
    <source>
        <dbReference type="ARBA" id="ARBA00022448"/>
    </source>
</evidence>
<keyword evidence="7" id="KW-1185">Reference proteome</keyword>
<evidence type="ECO:0000259" key="5">
    <source>
        <dbReference type="PROSITE" id="PS50893"/>
    </source>
</evidence>
<evidence type="ECO:0000256" key="3">
    <source>
        <dbReference type="ARBA" id="ARBA00022840"/>
    </source>
</evidence>
<dbReference type="Pfam" id="PF00005">
    <property type="entry name" value="ABC_tran"/>
    <property type="match status" value="1"/>
</dbReference>
<dbReference type="CDD" id="cd03255">
    <property type="entry name" value="ABC_MJ0796_LolCDE_FtsE"/>
    <property type="match status" value="1"/>
</dbReference>
<evidence type="ECO:0000256" key="4">
    <source>
        <dbReference type="SAM" id="MobiDB-lite"/>
    </source>
</evidence>
<dbReference type="Proteomes" id="UP000199607">
    <property type="component" value="Unassembled WGS sequence"/>
</dbReference>
<dbReference type="EMBL" id="FOTC01000001">
    <property type="protein sequence ID" value="SFK64891.1"/>
    <property type="molecule type" value="Genomic_DNA"/>
</dbReference>
<evidence type="ECO:0000256" key="2">
    <source>
        <dbReference type="ARBA" id="ARBA00022741"/>
    </source>
</evidence>
<proteinExistence type="predicted"/>
<organism evidence="6 7">
    <name type="scientific">Halogranum rubrum</name>
    <dbReference type="NCBI Taxonomy" id="553466"/>
    <lineage>
        <taxon>Archaea</taxon>
        <taxon>Methanobacteriati</taxon>
        <taxon>Methanobacteriota</taxon>
        <taxon>Stenosarchaea group</taxon>
        <taxon>Halobacteria</taxon>
        <taxon>Halobacteriales</taxon>
        <taxon>Haloferacaceae</taxon>
    </lineage>
</organism>
<dbReference type="GO" id="GO:0016887">
    <property type="term" value="F:ATP hydrolysis activity"/>
    <property type="evidence" value="ECO:0007669"/>
    <property type="project" value="InterPro"/>
</dbReference>
<keyword evidence="1" id="KW-0813">Transport</keyword>
<dbReference type="SUPFAM" id="SSF52540">
    <property type="entry name" value="P-loop containing nucleoside triphosphate hydrolases"/>
    <property type="match status" value="1"/>
</dbReference>
<dbReference type="InterPro" id="IPR015854">
    <property type="entry name" value="ABC_transpr_LolD-like"/>
</dbReference>
<accession>A0A1I4BA74</accession>
<keyword evidence="2" id="KW-0547">Nucleotide-binding</keyword>
<dbReference type="GO" id="GO:0005524">
    <property type="term" value="F:ATP binding"/>
    <property type="evidence" value="ECO:0007669"/>
    <property type="project" value="UniProtKB-KW"/>
</dbReference>
<name>A0A1I4BA74_9EURY</name>
<feature type="region of interest" description="Disordered" evidence="4">
    <location>
        <begin position="1"/>
        <end position="22"/>
    </location>
</feature>
<evidence type="ECO:0000313" key="7">
    <source>
        <dbReference type="Proteomes" id="UP000199607"/>
    </source>
</evidence>
<dbReference type="InterPro" id="IPR003593">
    <property type="entry name" value="AAA+_ATPase"/>
</dbReference>
<dbReference type="GO" id="GO:0022857">
    <property type="term" value="F:transmembrane transporter activity"/>
    <property type="evidence" value="ECO:0007669"/>
    <property type="project" value="UniProtKB-ARBA"/>
</dbReference>
<dbReference type="PROSITE" id="PS50893">
    <property type="entry name" value="ABC_TRANSPORTER_2"/>
    <property type="match status" value="1"/>
</dbReference>
<dbReference type="InterPro" id="IPR027417">
    <property type="entry name" value="P-loop_NTPase"/>
</dbReference>
<dbReference type="InterPro" id="IPR017911">
    <property type="entry name" value="MacB-like_ATP-bd"/>
</dbReference>
<protein>
    <submittedName>
        <fullName evidence="6">Putative ABC transport system ATP-binding protein</fullName>
    </submittedName>
</protein>
<dbReference type="Gene3D" id="3.40.50.300">
    <property type="entry name" value="P-loop containing nucleotide triphosphate hydrolases"/>
    <property type="match status" value="1"/>
</dbReference>
<dbReference type="InterPro" id="IPR003439">
    <property type="entry name" value="ABC_transporter-like_ATP-bd"/>
</dbReference>
<dbReference type="FunFam" id="3.40.50.300:FF:000032">
    <property type="entry name" value="Export ABC transporter ATP-binding protein"/>
    <property type="match status" value="1"/>
</dbReference>
<dbReference type="PROSITE" id="PS00211">
    <property type="entry name" value="ABC_TRANSPORTER_1"/>
    <property type="match status" value="1"/>
</dbReference>
<keyword evidence="3 6" id="KW-0067">ATP-binding</keyword>
<feature type="domain" description="ABC transporter" evidence="5">
    <location>
        <begin position="24"/>
        <end position="253"/>
    </location>
</feature>
<evidence type="ECO:0000313" key="6">
    <source>
        <dbReference type="EMBL" id="SFK64891.1"/>
    </source>
</evidence>
<gene>
    <name evidence="6" type="ORF">SAMN04487950_0377</name>
</gene>
<dbReference type="STRING" id="553466.SAMN04487950_0377"/>
<dbReference type="PANTHER" id="PTHR24220">
    <property type="entry name" value="IMPORT ATP-BINDING PROTEIN"/>
    <property type="match status" value="1"/>
</dbReference>
<dbReference type="SMART" id="SM00382">
    <property type="entry name" value="AAA"/>
    <property type="match status" value="1"/>
</dbReference>
<sequence length="253" mass="27431">MKTNTPSRVAEKRSDSTASPQPLVSCQNVTRQYTRGKKSVLRQRKATQTVTALDDVSLAIDRGEFVGIAGPSGSGKSTLLHLVAGLDTPTRGLLSIDGTDVTTLSAKQRTRLRLETIGIIFQHFYLLSALSARANVAIPLVERGWSKRKRRERATTLLTTVGLDDRITHKPSELSGGEQQRVAIARALATEPDLLIADEPTGELDTATGGSILDLFEELSTDHAVIMASHDERALARTDRVIRLQDGKLIADA</sequence>
<dbReference type="GO" id="GO:0098796">
    <property type="term" value="C:membrane protein complex"/>
    <property type="evidence" value="ECO:0007669"/>
    <property type="project" value="UniProtKB-ARBA"/>
</dbReference>